<dbReference type="InterPro" id="IPR029069">
    <property type="entry name" value="HotDog_dom_sf"/>
</dbReference>
<evidence type="ECO:0000313" key="2">
    <source>
        <dbReference type="Proteomes" id="UP000199448"/>
    </source>
</evidence>
<dbReference type="EMBL" id="FNUG01000003">
    <property type="protein sequence ID" value="SEE94439.1"/>
    <property type="molecule type" value="Genomic_DNA"/>
</dbReference>
<reference evidence="1 2" key="1">
    <citation type="submission" date="2016-10" db="EMBL/GenBank/DDBJ databases">
        <authorList>
            <person name="de Groot N.N."/>
        </authorList>
    </citation>
    <scope>NUCLEOTIDE SEQUENCE [LARGE SCALE GENOMIC DNA]</scope>
    <source>
        <strain evidence="1 2">DSM 23553</strain>
    </source>
</reference>
<evidence type="ECO:0000313" key="1">
    <source>
        <dbReference type="EMBL" id="SEE94439.1"/>
    </source>
</evidence>
<dbReference type="SUPFAM" id="SSF54637">
    <property type="entry name" value="Thioesterase/thiol ester dehydrase-isomerase"/>
    <property type="match status" value="1"/>
</dbReference>
<accession>A0A1H5MYJ0</accession>
<protein>
    <recommendedName>
        <fullName evidence="3">DUF4442 domain-containing protein</fullName>
    </recommendedName>
</protein>
<gene>
    <name evidence="1" type="ORF">SAMN04488034_103203</name>
</gene>
<evidence type="ECO:0008006" key="3">
    <source>
        <dbReference type="Google" id="ProtNLM"/>
    </source>
</evidence>
<dbReference type="Proteomes" id="UP000199448">
    <property type="component" value="Unassembled WGS sequence"/>
</dbReference>
<sequence>MKITTRKLNSFLMFKLPSAWFCGVRVKEIDKERCVTGVKHRWINQNPFNSLYFAVQAMAAELSTGALVMAGIQQSGKKISMLVAQNKAVFTKKATGKIRFICEDGAVISSAIEKTLETGEGQTFWMRSVGLNEEGQEVSVFEFEWTIRAKTANKKTTAAELNL</sequence>
<name>A0A1H5MYJ0_9FLAO</name>
<dbReference type="Gene3D" id="3.10.129.10">
    <property type="entry name" value="Hotdog Thioesterase"/>
    <property type="match status" value="1"/>
</dbReference>
<dbReference type="Pfam" id="PF14539">
    <property type="entry name" value="DUF4442"/>
    <property type="match status" value="1"/>
</dbReference>
<organism evidence="1 2">
    <name type="scientific">Salinimicrobium catena</name>
    <dbReference type="NCBI Taxonomy" id="390640"/>
    <lineage>
        <taxon>Bacteria</taxon>
        <taxon>Pseudomonadati</taxon>
        <taxon>Bacteroidota</taxon>
        <taxon>Flavobacteriia</taxon>
        <taxon>Flavobacteriales</taxon>
        <taxon>Flavobacteriaceae</taxon>
        <taxon>Salinimicrobium</taxon>
    </lineage>
</organism>
<keyword evidence="2" id="KW-1185">Reference proteome</keyword>
<dbReference type="OrthoDB" id="9153186at2"/>
<dbReference type="InterPro" id="IPR027961">
    <property type="entry name" value="DUF4442"/>
</dbReference>
<dbReference type="STRING" id="390640.SAMN04488034_103203"/>
<dbReference type="RefSeq" id="WP_093113144.1">
    <property type="nucleotide sequence ID" value="NZ_FNGG01000003.1"/>
</dbReference>
<proteinExistence type="predicted"/>
<dbReference type="AlphaFoldDB" id="A0A1H5MYJ0"/>